<feature type="region of interest" description="Disordered" evidence="1">
    <location>
        <begin position="164"/>
        <end position="188"/>
    </location>
</feature>
<reference evidence="2" key="2">
    <citation type="submission" date="2015-07" db="EMBL/GenBank/DDBJ databases">
        <title>Plasmids, circular viruses and viroids from rat gut.</title>
        <authorList>
            <person name="Jorgensen T.J."/>
            <person name="Hansen M.A."/>
            <person name="Xu Z."/>
            <person name="Tabak M.A."/>
            <person name="Sorensen S.J."/>
            <person name="Hansen L.H."/>
        </authorList>
    </citation>
    <scope>NUCLEOTIDE SEQUENCE</scope>
    <source>
        <plasmid evidence="2">pRGFK0766</plasmid>
    </source>
</reference>
<evidence type="ECO:0000313" key="2">
    <source>
        <dbReference type="EMBL" id="CRY95776.1"/>
    </source>
</evidence>
<evidence type="ECO:0008006" key="3">
    <source>
        <dbReference type="Google" id="ProtNLM"/>
    </source>
</evidence>
<dbReference type="AlphaFoldDB" id="A0A0H5Q1F6"/>
<evidence type="ECO:0000256" key="1">
    <source>
        <dbReference type="SAM" id="MobiDB-lite"/>
    </source>
</evidence>
<proteinExistence type="predicted"/>
<accession>A0A0H5Q1F6</accession>
<reference evidence="2" key="1">
    <citation type="submission" date="2015-06" db="EMBL/GenBank/DDBJ databases">
        <authorList>
            <person name="Joergensen T."/>
        </authorList>
    </citation>
    <scope>NUCLEOTIDE SEQUENCE</scope>
    <source>
        <plasmid evidence="2">pRGFK0766</plasmid>
    </source>
</reference>
<protein>
    <recommendedName>
        <fullName evidence="3">Plasmid replication protein RepL domain-containing protein</fullName>
    </recommendedName>
</protein>
<sequence length="188" mass="21087">MPRIQQTSDVIEYDGTTGEVTKETHAKTINWGAEPDYVKLYLQDVLYLSDMPTQYSATLLALLKRTTYAGDENGMCIVLAPLIRDQICAEVGFQKRQSLSNVLQKLVKGEILYHVGRGVYRLNPYLFGRGTWSDIAKIRMEVSYVPGQGRTFQTTIEQAMTQAKNAASKTEEKEPLEGQMVLEEGKSA</sequence>
<geneLocation type="plasmid" evidence="2">
    <name>pRGFK0766</name>
</geneLocation>
<keyword evidence="2" id="KW-0614">Plasmid</keyword>
<organism evidence="2">
    <name type="scientific">uncultured prokaryote</name>
    <dbReference type="NCBI Taxonomy" id="198431"/>
    <lineage>
        <taxon>unclassified sequences</taxon>
        <taxon>environmental samples</taxon>
    </lineage>
</organism>
<name>A0A0H5Q1F6_9ZZZZ</name>
<dbReference type="EMBL" id="LN853375">
    <property type="protein sequence ID" value="CRY95776.1"/>
    <property type="molecule type" value="Genomic_DNA"/>
</dbReference>